<evidence type="ECO:0000313" key="3">
    <source>
        <dbReference type="EMBL" id="APT87166.1"/>
    </source>
</evidence>
<reference evidence="4 6" key="2">
    <citation type="submission" date="2019-06" db="EMBL/GenBank/DDBJ databases">
        <title>Whole genome shotgun sequence of Corynebacterium flavescens NBRC 14136.</title>
        <authorList>
            <person name="Hosoyama A."/>
            <person name="Uohara A."/>
            <person name="Ohji S."/>
            <person name="Ichikawa N."/>
        </authorList>
    </citation>
    <scope>NUCLEOTIDE SEQUENCE [LARGE SCALE GENOMIC DNA]</scope>
    <source>
        <strain evidence="4 6">NBRC 14136</strain>
    </source>
</reference>
<gene>
    <name evidence="4" type="ORF">CFL01nite_08880</name>
    <name evidence="3" type="ORF">CFLV_08130</name>
</gene>
<dbReference type="Proteomes" id="UP000185479">
    <property type="component" value="Chromosome"/>
</dbReference>
<dbReference type="STRING" id="28028.CFLV_08130"/>
<evidence type="ECO:0000256" key="2">
    <source>
        <dbReference type="SAM" id="Phobius"/>
    </source>
</evidence>
<feature type="transmembrane region" description="Helical" evidence="2">
    <location>
        <begin position="39"/>
        <end position="61"/>
    </location>
</feature>
<evidence type="ECO:0000313" key="4">
    <source>
        <dbReference type="EMBL" id="GEB97393.1"/>
    </source>
</evidence>
<dbReference type="RefSeq" id="WP_075730100.1">
    <property type="nucleotide sequence ID" value="NZ_BJNB01000009.1"/>
</dbReference>
<keyword evidence="2" id="KW-0812">Transmembrane</keyword>
<dbReference type="Proteomes" id="UP000315353">
    <property type="component" value="Unassembled WGS sequence"/>
</dbReference>
<dbReference type="GeneID" id="82880682"/>
<evidence type="ECO:0000313" key="6">
    <source>
        <dbReference type="Proteomes" id="UP000315353"/>
    </source>
</evidence>
<feature type="transmembrane region" description="Helical" evidence="2">
    <location>
        <begin position="12"/>
        <end position="33"/>
    </location>
</feature>
<proteinExistence type="predicted"/>
<dbReference type="EMBL" id="CP009246">
    <property type="protein sequence ID" value="APT87166.1"/>
    <property type="molecule type" value="Genomic_DNA"/>
</dbReference>
<feature type="compositionally biased region" description="Basic and acidic residues" evidence="1">
    <location>
        <begin position="66"/>
        <end position="82"/>
    </location>
</feature>
<feature type="region of interest" description="Disordered" evidence="1">
    <location>
        <begin position="65"/>
        <end position="90"/>
    </location>
</feature>
<evidence type="ECO:0000256" key="1">
    <source>
        <dbReference type="SAM" id="MobiDB-lite"/>
    </source>
</evidence>
<dbReference type="EMBL" id="BJNB01000009">
    <property type="protein sequence ID" value="GEB97393.1"/>
    <property type="molecule type" value="Genomic_DNA"/>
</dbReference>
<keyword evidence="2" id="KW-1133">Transmembrane helix</keyword>
<protein>
    <recommendedName>
        <fullName evidence="7">Permease</fullName>
    </recommendedName>
</protein>
<keyword evidence="5" id="KW-1185">Reference proteome</keyword>
<evidence type="ECO:0000313" key="5">
    <source>
        <dbReference type="Proteomes" id="UP000185479"/>
    </source>
</evidence>
<accession>A0A1L7CMU7</accession>
<dbReference type="KEGG" id="cfc:CFLV_08130"/>
<dbReference type="OrthoDB" id="4426159at2"/>
<name>A0A1L7CMU7_CORFL</name>
<organism evidence="3 5">
    <name type="scientific">Corynebacterium flavescens</name>
    <dbReference type="NCBI Taxonomy" id="28028"/>
    <lineage>
        <taxon>Bacteria</taxon>
        <taxon>Bacillati</taxon>
        <taxon>Actinomycetota</taxon>
        <taxon>Actinomycetes</taxon>
        <taxon>Mycobacteriales</taxon>
        <taxon>Corynebacteriaceae</taxon>
        <taxon>Corynebacterium</taxon>
    </lineage>
</organism>
<evidence type="ECO:0008006" key="7">
    <source>
        <dbReference type="Google" id="ProtNLM"/>
    </source>
</evidence>
<keyword evidence="2" id="KW-0472">Membrane</keyword>
<sequence>MKSFKNWPPNYRFAYVLCALGLIVCAGAVVWRLGGAEGMVMAGLGLLSCAVLLVMMPRWALDGNEEGERRARARAAREELRQSRRGSSQN</sequence>
<reference evidence="3 5" key="1">
    <citation type="submission" date="2014-08" db="EMBL/GenBank/DDBJ databases">
        <title>Complete genome sequence of Corynebacterium flavescens OJ8(T)(=DSM 20296(T)), isolated from cheese.</title>
        <authorList>
            <person name="Ruckert C."/>
            <person name="Albersmeier A."/>
            <person name="Winkler A."/>
            <person name="Kalinowski J."/>
        </authorList>
    </citation>
    <scope>NUCLEOTIDE SEQUENCE [LARGE SCALE GENOMIC DNA]</scope>
    <source>
        <strain evidence="3 5">OJ8</strain>
    </source>
</reference>
<dbReference type="AlphaFoldDB" id="A0A1L7CMU7"/>